<sequence>MSQSDEFPGGFPAEPEPATPSGPPSRVRKSHVAIVLLVVLALGGGYLLGTAGGPAPAQAAAAPVTTSAAPLPSVAPLKSAPVVPSPPVKVEIPAIGVSGGLVDLHLNPDGTLEVPKDYQQIGWYADGAVPGDTNYPPTIIAGHVDSYQGPAVFYDLRNLKAGDQVRVTQADGNVAVYTIYATAQYPKSKFPADTVYANRAESELVLITCTGAFDKSLRSYDDNLVVSARLDPASSGTPAS</sequence>
<gene>
    <name evidence="3" type="ORF">RHODO2019_09750</name>
</gene>
<evidence type="ECO:0000313" key="3">
    <source>
        <dbReference type="EMBL" id="UZJ23514.1"/>
    </source>
</evidence>
<evidence type="ECO:0000313" key="4">
    <source>
        <dbReference type="Proteomes" id="UP001164965"/>
    </source>
</evidence>
<dbReference type="RefSeq" id="WP_265381621.1">
    <property type="nucleotide sequence ID" value="NZ_CP110615.1"/>
</dbReference>
<accession>A0ABY6NVV6</accession>
<keyword evidence="4" id="KW-1185">Reference proteome</keyword>
<feature type="compositionally biased region" description="Low complexity" evidence="2">
    <location>
        <begin position="1"/>
        <end position="13"/>
    </location>
</feature>
<evidence type="ECO:0000256" key="1">
    <source>
        <dbReference type="ARBA" id="ARBA00022801"/>
    </source>
</evidence>
<evidence type="ECO:0000256" key="2">
    <source>
        <dbReference type="SAM" id="MobiDB-lite"/>
    </source>
</evidence>
<dbReference type="CDD" id="cd05829">
    <property type="entry name" value="Sortase_F"/>
    <property type="match status" value="1"/>
</dbReference>
<name>A0ABY6NVV6_9NOCA</name>
<protein>
    <submittedName>
        <fullName evidence="3">Class F sortase</fullName>
    </submittedName>
</protein>
<dbReference type="EMBL" id="CP110615">
    <property type="protein sequence ID" value="UZJ23514.1"/>
    <property type="molecule type" value="Genomic_DNA"/>
</dbReference>
<dbReference type="SUPFAM" id="SSF63817">
    <property type="entry name" value="Sortase"/>
    <property type="match status" value="1"/>
</dbReference>
<keyword evidence="1" id="KW-0378">Hydrolase</keyword>
<reference evidence="3" key="1">
    <citation type="submission" date="2022-10" db="EMBL/GenBank/DDBJ databases">
        <title>Rhodococcus sp.75.</title>
        <authorList>
            <person name="Sun M."/>
        </authorList>
    </citation>
    <scope>NUCLEOTIDE SEQUENCE</scope>
    <source>
        <strain evidence="3">75</strain>
    </source>
</reference>
<dbReference type="Pfam" id="PF04203">
    <property type="entry name" value="Sortase"/>
    <property type="match status" value="1"/>
</dbReference>
<proteinExistence type="predicted"/>
<organism evidence="3 4">
    <name type="scientific">Rhodococcus antarcticus</name>
    <dbReference type="NCBI Taxonomy" id="2987751"/>
    <lineage>
        <taxon>Bacteria</taxon>
        <taxon>Bacillati</taxon>
        <taxon>Actinomycetota</taxon>
        <taxon>Actinomycetes</taxon>
        <taxon>Mycobacteriales</taxon>
        <taxon>Nocardiaceae</taxon>
        <taxon>Rhodococcus</taxon>
    </lineage>
</organism>
<feature type="region of interest" description="Disordered" evidence="2">
    <location>
        <begin position="1"/>
        <end position="26"/>
    </location>
</feature>
<feature type="compositionally biased region" description="Pro residues" evidence="2">
    <location>
        <begin position="14"/>
        <end position="23"/>
    </location>
</feature>
<dbReference type="Gene3D" id="2.40.260.10">
    <property type="entry name" value="Sortase"/>
    <property type="match status" value="1"/>
</dbReference>
<dbReference type="InterPro" id="IPR005754">
    <property type="entry name" value="Sortase"/>
</dbReference>
<dbReference type="InterPro" id="IPR023365">
    <property type="entry name" value="Sortase_dom-sf"/>
</dbReference>
<dbReference type="NCBIfam" id="NF033748">
    <property type="entry name" value="class_F_sortase"/>
    <property type="match status" value="1"/>
</dbReference>
<dbReference type="Proteomes" id="UP001164965">
    <property type="component" value="Chromosome"/>
</dbReference>
<dbReference type="InterPro" id="IPR042001">
    <property type="entry name" value="Sortase_F"/>
</dbReference>